<organism evidence="3 4">
    <name type="scientific">Abditibacterium utsteinense</name>
    <dbReference type="NCBI Taxonomy" id="1960156"/>
    <lineage>
        <taxon>Bacteria</taxon>
        <taxon>Pseudomonadati</taxon>
        <taxon>Abditibacteriota</taxon>
        <taxon>Abditibacteriia</taxon>
        <taxon>Abditibacteriales</taxon>
        <taxon>Abditibacteriaceae</taxon>
        <taxon>Abditibacterium</taxon>
    </lineage>
</organism>
<dbReference type="EMBL" id="NIGF01000021">
    <property type="protein sequence ID" value="PQV62810.1"/>
    <property type="molecule type" value="Genomic_DNA"/>
</dbReference>
<dbReference type="InterPro" id="IPR000326">
    <property type="entry name" value="PAP2/HPO"/>
</dbReference>
<sequence length="188" mass="20750">MATYWLPISAGLALLIAALDVEREAYNLPIGHSLSQLIYGGFLALSLGLLCLQPSRAPKKPLRVQPSAWWWADVIACTYLIVPLMQWLIPAARPENSPIQGLNGFPSGHEVSTWALSWLIFKTHPRLAPLWFGVTVLIGWARMETEAHYPCQVLSGAVLGVGLGWLQTRCNGGVLLPRSLALFGWRVR</sequence>
<accession>A0A2S8SPT0</accession>
<keyword evidence="1" id="KW-1133">Transmembrane helix</keyword>
<comment type="caution">
    <text evidence="3">The sequence shown here is derived from an EMBL/GenBank/DDBJ whole genome shotgun (WGS) entry which is preliminary data.</text>
</comment>
<evidence type="ECO:0000313" key="4">
    <source>
        <dbReference type="Proteomes" id="UP000237684"/>
    </source>
</evidence>
<evidence type="ECO:0000313" key="3">
    <source>
        <dbReference type="EMBL" id="PQV62810.1"/>
    </source>
</evidence>
<keyword evidence="4" id="KW-1185">Reference proteome</keyword>
<dbReference type="OrthoDB" id="9780507at2"/>
<proteinExistence type="predicted"/>
<dbReference type="RefSeq" id="WP_106381046.1">
    <property type="nucleotide sequence ID" value="NZ_NIGF01000021.1"/>
</dbReference>
<dbReference type="Gene3D" id="1.20.144.10">
    <property type="entry name" value="Phosphatidic acid phosphatase type 2/haloperoxidase"/>
    <property type="match status" value="1"/>
</dbReference>
<evidence type="ECO:0000256" key="1">
    <source>
        <dbReference type="SAM" id="Phobius"/>
    </source>
</evidence>
<dbReference type="Proteomes" id="UP000237684">
    <property type="component" value="Unassembled WGS sequence"/>
</dbReference>
<dbReference type="Pfam" id="PF01569">
    <property type="entry name" value="PAP2"/>
    <property type="match status" value="1"/>
</dbReference>
<dbReference type="SMART" id="SM00014">
    <property type="entry name" value="acidPPc"/>
    <property type="match status" value="1"/>
</dbReference>
<protein>
    <submittedName>
        <fullName evidence="3">PAP2 superfamily protein</fullName>
    </submittedName>
</protein>
<feature type="transmembrane region" description="Helical" evidence="1">
    <location>
        <begin position="33"/>
        <end position="52"/>
    </location>
</feature>
<dbReference type="InterPro" id="IPR036938">
    <property type="entry name" value="PAP2/HPO_sf"/>
</dbReference>
<feature type="domain" description="Phosphatidic acid phosphatase type 2/haloperoxidase" evidence="2">
    <location>
        <begin position="64"/>
        <end position="168"/>
    </location>
</feature>
<feature type="transmembrane region" description="Helical" evidence="1">
    <location>
        <begin position="68"/>
        <end position="89"/>
    </location>
</feature>
<keyword evidence="1" id="KW-0472">Membrane</keyword>
<evidence type="ECO:0000259" key="2">
    <source>
        <dbReference type="SMART" id="SM00014"/>
    </source>
</evidence>
<keyword evidence="1" id="KW-0812">Transmembrane</keyword>
<dbReference type="InParanoid" id="A0A2S8SPT0"/>
<dbReference type="SUPFAM" id="SSF48317">
    <property type="entry name" value="Acid phosphatase/Vanadium-dependent haloperoxidase"/>
    <property type="match status" value="1"/>
</dbReference>
<reference evidence="3 4" key="1">
    <citation type="journal article" date="2018" name="Syst. Appl. Microbiol.">
        <title>Abditibacterium utsteinense sp. nov., the first cultivated member of candidate phylum FBP, isolated from ice-free Antarctic soil samples.</title>
        <authorList>
            <person name="Tahon G."/>
            <person name="Tytgat B."/>
            <person name="Lebbe L."/>
            <person name="Carlier A."/>
            <person name="Willems A."/>
        </authorList>
    </citation>
    <scope>NUCLEOTIDE SEQUENCE [LARGE SCALE GENOMIC DNA]</scope>
    <source>
        <strain evidence="3 4">LMG 29911</strain>
    </source>
</reference>
<name>A0A2S8SPT0_9BACT</name>
<gene>
    <name evidence="3" type="ORF">B1R32_12122</name>
</gene>
<dbReference type="AlphaFoldDB" id="A0A2S8SPT0"/>